<reference evidence="2 3" key="1">
    <citation type="submission" date="2016-07" db="EMBL/GenBank/DDBJ databases">
        <authorList>
            <consortium name="Pathogen Informatics"/>
        </authorList>
    </citation>
    <scope>NUCLEOTIDE SEQUENCE [LARGE SCALE GENOMIC DNA]</scope>
</reference>
<dbReference type="VEuPathDB" id="PlasmoDB:PVP01_0008670"/>
<feature type="transmembrane region" description="Helical" evidence="1">
    <location>
        <begin position="167"/>
        <end position="188"/>
    </location>
</feature>
<dbReference type="VEuPathDB" id="PlasmoDB:PVX_178275"/>
<name>A0A1G4H815_PLAVI</name>
<protein>
    <recommendedName>
        <fullName evidence="4">Variable surface protein</fullName>
    </recommendedName>
</protein>
<gene>
    <name evidence="2" type="ORF">PVC01_040005400</name>
</gene>
<accession>A0A1G4H815</accession>
<dbReference type="Pfam" id="PF12420">
    <property type="entry name" value="DUF3671"/>
    <property type="match status" value="1"/>
</dbReference>
<keyword evidence="1" id="KW-0812">Transmembrane</keyword>
<organism evidence="2 3">
    <name type="scientific">Plasmodium vivax</name>
    <name type="common">malaria parasite P. vivax</name>
    <dbReference type="NCBI Taxonomy" id="5855"/>
    <lineage>
        <taxon>Eukaryota</taxon>
        <taxon>Sar</taxon>
        <taxon>Alveolata</taxon>
        <taxon>Apicomplexa</taxon>
        <taxon>Aconoidasida</taxon>
        <taxon>Haemosporida</taxon>
        <taxon>Plasmodiidae</taxon>
        <taxon>Plasmodium</taxon>
        <taxon>Plasmodium (Plasmodium)</taxon>
    </lineage>
</organism>
<proteinExistence type="predicted"/>
<dbReference type="Proteomes" id="UP000305196">
    <property type="component" value="Chromosome 4"/>
</dbReference>
<keyword evidence="1" id="KW-0472">Membrane</keyword>
<feature type="transmembrane region" description="Helical" evidence="1">
    <location>
        <begin position="243"/>
        <end position="262"/>
    </location>
</feature>
<evidence type="ECO:0008006" key="4">
    <source>
        <dbReference type="Google" id="ProtNLM"/>
    </source>
</evidence>
<dbReference type="AlphaFoldDB" id="A0A1G4H815"/>
<dbReference type="VEuPathDB" id="PlasmoDB:PVPAM_120005400"/>
<dbReference type="EMBL" id="LT615259">
    <property type="protein sequence ID" value="SCO70965.1"/>
    <property type="molecule type" value="Genomic_DNA"/>
</dbReference>
<feature type="transmembrane region" description="Helical" evidence="1">
    <location>
        <begin position="22"/>
        <end position="41"/>
    </location>
</feature>
<dbReference type="VEuPathDB" id="PlasmoDB:PVW1_050007000"/>
<evidence type="ECO:0000256" key="1">
    <source>
        <dbReference type="SAM" id="Phobius"/>
    </source>
</evidence>
<evidence type="ECO:0000313" key="3">
    <source>
        <dbReference type="Proteomes" id="UP000305196"/>
    </source>
</evidence>
<evidence type="ECO:0000313" key="2">
    <source>
        <dbReference type="EMBL" id="SCO70965.1"/>
    </source>
</evidence>
<sequence>MAILRNYNTGKNVNLALSWKKFTFYFLVLSYLTYNGVYPLCKSLENIYNLDRRWNTKLNRLLARDEQLGELERTRLREKLSDRRSYTEKRNVYDNMKTYSHVKSNESNNIDIYMKNYKRRYGKKKGLSKLDCYYENKVFRKINNICDIAEKMQYDNKNAKKFFLKKYAIGLILFALIPVLGFIFRILFGFNRNMPGILGPCTDDHFRTDGQKYHKTTDGYKNCPSVWMEKEHELIENLQCANMIFTIIMVSTVILFIIYILIKVIKYEKIKAGKGKMNRKEYIKYCKEVFNL</sequence>
<dbReference type="InterPro" id="IPR022139">
    <property type="entry name" value="Fam-L/Fam-M-like_plasmodium"/>
</dbReference>
<keyword evidence="1" id="KW-1133">Transmembrane helix</keyword>